<organism evidence="3 4">
    <name type="scientific">Allobranchiibius huperziae</name>
    <dbReference type="NCBI Taxonomy" id="1874116"/>
    <lineage>
        <taxon>Bacteria</taxon>
        <taxon>Bacillati</taxon>
        <taxon>Actinomycetota</taxon>
        <taxon>Actinomycetes</taxon>
        <taxon>Micrococcales</taxon>
        <taxon>Dermacoccaceae</taxon>
        <taxon>Allobranchiibius</taxon>
    </lineage>
</organism>
<dbReference type="CDD" id="cd00683">
    <property type="entry name" value="Trans_IPPS_HH"/>
    <property type="match status" value="1"/>
</dbReference>
<dbReference type="GO" id="GO:0004311">
    <property type="term" value="F:geranylgeranyl diphosphate synthase activity"/>
    <property type="evidence" value="ECO:0007669"/>
    <property type="project" value="InterPro"/>
</dbReference>
<protein>
    <submittedName>
        <fullName evidence="3">Phytoene synthase</fullName>
        <ecNumber evidence="3">2.5.1.32</ecNumber>
    </submittedName>
</protein>
<dbReference type="SFLD" id="SFLDG01212">
    <property type="entry name" value="Phytoene_synthase_like"/>
    <property type="match status" value="1"/>
</dbReference>
<dbReference type="InterPro" id="IPR044843">
    <property type="entry name" value="Trans_IPPS_bact-type"/>
</dbReference>
<dbReference type="Proteomes" id="UP000571817">
    <property type="component" value="Unassembled WGS sequence"/>
</dbReference>
<dbReference type="EC" id="2.5.1.32" evidence="3"/>
<dbReference type="Pfam" id="PF00494">
    <property type="entry name" value="SQS_PSY"/>
    <property type="match status" value="1"/>
</dbReference>
<comment type="caution">
    <text evidence="3">The sequence shown here is derived from an EMBL/GenBank/DDBJ whole genome shotgun (WGS) entry which is preliminary data.</text>
</comment>
<sequence length="292" mass="32750">MSADPAVLQEGYARSAVLTRDYGTTYYWGARTLPAAQRRDVYSVYALCRLADDIVDAPHATDGEHRADTGTRLADFAASFRAHRAGIGDDPVLSAVADTAERRDIPQECFERFFGAMASDLTVTSYPTYDDLLGYMEGSAAVIGEMMLPVLEPTDPRAYAPARDLGLAFQLTNFLRDVDEDLDRDRHYLPLEDLDRFGVDPDQRSATDEWKALMRFEIQRTRALYAHADTGMRYLPPASARCVVIARRLYARILDLIEDADYDVFSSRVRLPTWRKAGLAARLLVTPVALLR</sequence>
<dbReference type="PANTHER" id="PTHR31480">
    <property type="entry name" value="BIFUNCTIONAL LYCOPENE CYCLASE/PHYTOENE SYNTHASE"/>
    <property type="match status" value="1"/>
</dbReference>
<evidence type="ECO:0000256" key="1">
    <source>
        <dbReference type="ARBA" id="ARBA00004684"/>
    </source>
</evidence>
<comment type="pathway">
    <text evidence="1">Carotenoid biosynthesis; phytoene biosynthesis.</text>
</comment>
<accession>A0A853DM43</accession>
<dbReference type="InterPro" id="IPR002060">
    <property type="entry name" value="Squ/phyt_synthse"/>
</dbReference>
<reference evidence="3 4" key="1">
    <citation type="submission" date="2020-07" db="EMBL/GenBank/DDBJ databases">
        <title>Sequencing the genomes of 1000 actinobacteria strains.</title>
        <authorList>
            <person name="Klenk H.-P."/>
        </authorList>
    </citation>
    <scope>NUCLEOTIDE SEQUENCE [LARGE SCALE GENOMIC DNA]</scope>
    <source>
        <strain evidence="3 4">DSM 29531</strain>
    </source>
</reference>
<dbReference type="UniPathway" id="UPA00799"/>
<gene>
    <name evidence="3" type="ORF">HNR15_003027</name>
</gene>
<dbReference type="SUPFAM" id="SSF48576">
    <property type="entry name" value="Terpenoid synthases"/>
    <property type="match status" value="1"/>
</dbReference>
<evidence type="ECO:0000313" key="4">
    <source>
        <dbReference type="Proteomes" id="UP000571817"/>
    </source>
</evidence>
<evidence type="ECO:0000313" key="3">
    <source>
        <dbReference type="EMBL" id="NYJ76064.1"/>
    </source>
</evidence>
<dbReference type="SFLD" id="SFLDS00005">
    <property type="entry name" value="Isoprenoid_Synthase_Type_I"/>
    <property type="match status" value="1"/>
</dbReference>
<proteinExistence type="predicted"/>
<dbReference type="GO" id="GO:0016117">
    <property type="term" value="P:carotenoid biosynthetic process"/>
    <property type="evidence" value="ECO:0007669"/>
    <property type="project" value="UniProtKB-ARBA"/>
</dbReference>
<keyword evidence="4" id="KW-1185">Reference proteome</keyword>
<dbReference type="PROSITE" id="PS01045">
    <property type="entry name" value="SQUALEN_PHYTOEN_SYN_2"/>
    <property type="match status" value="1"/>
</dbReference>
<dbReference type="InterPro" id="IPR019845">
    <property type="entry name" value="Squalene/phytoene_synthase_CS"/>
</dbReference>
<dbReference type="EMBL" id="JACCFW010000001">
    <property type="protein sequence ID" value="NYJ76064.1"/>
    <property type="molecule type" value="Genomic_DNA"/>
</dbReference>
<dbReference type="GO" id="GO:0051996">
    <property type="term" value="F:squalene synthase [NAD(P)H] activity"/>
    <property type="evidence" value="ECO:0007669"/>
    <property type="project" value="InterPro"/>
</dbReference>
<dbReference type="RefSeq" id="WP_179483165.1">
    <property type="nucleotide sequence ID" value="NZ_JACCFW010000001.1"/>
</dbReference>
<keyword evidence="2 3" id="KW-0808">Transferase</keyword>
<dbReference type="InterPro" id="IPR033904">
    <property type="entry name" value="Trans_IPPS_HH"/>
</dbReference>
<dbReference type="AlphaFoldDB" id="A0A853DM43"/>
<evidence type="ECO:0000256" key="2">
    <source>
        <dbReference type="ARBA" id="ARBA00022679"/>
    </source>
</evidence>
<dbReference type="InterPro" id="IPR008949">
    <property type="entry name" value="Isoprenoid_synthase_dom_sf"/>
</dbReference>
<dbReference type="PROSITE" id="PS01044">
    <property type="entry name" value="SQUALEN_PHYTOEN_SYN_1"/>
    <property type="match status" value="1"/>
</dbReference>
<dbReference type="Gene3D" id="1.10.600.10">
    <property type="entry name" value="Farnesyl Diphosphate Synthase"/>
    <property type="match status" value="1"/>
</dbReference>
<dbReference type="SFLD" id="SFLDG01018">
    <property type="entry name" value="Squalene/Phytoene_Synthase_Lik"/>
    <property type="match status" value="1"/>
</dbReference>
<name>A0A853DM43_9MICO</name>